<feature type="non-terminal residue" evidence="2">
    <location>
        <position position="218"/>
    </location>
</feature>
<dbReference type="EMBL" id="GEDV01001698">
    <property type="protein sequence ID" value="JAP86859.1"/>
    <property type="molecule type" value="Transcribed_RNA"/>
</dbReference>
<accession>A0A131Z643</accession>
<organism evidence="2">
    <name type="scientific">Rhipicephalus appendiculatus</name>
    <name type="common">Brown ear tick</name>
    <dbReference type="NCBI Taxonomy" id="34631"/>
    <lineage>
        <taxon>Eukaryota</taxon>
        <taxon>Metazoa</taxon>
        <taxon>Ecdysozoa</taxon>
        <taxon>Arthropoda</taxon>
        <taxon>Chelicerata</taxon>
        <taxon>Arachnida</taxon>
        <taxon>Acari</taxon>
        <taxon>Parasitiformes</taxon>
        <taxon>Ixodida</taxon>
        <taxon>Ixodoidea</taxon>
        <taxon>Ixodidae</taxon>
        <taxon>Rhipicephalinae</taxon>
        <taxon>Rhipicephalus</taxon>
        <taxon>Rhipicephalus</taxon>
    </lineage>
</organism>
<dbReference type="AlphaFoldDB" id="A0A131Z643"/>
<evidence type="ECO:0000313" key="2">
    <source>
        <dbReference type="EMBL" id="JAP86859.1"/>
    </source>
</evidence>
<feature type="signal peptide" evidence="1">
    <location>
        <begin position="1"/>
        <end position="37"/>
    </location>
</feature>
<protein>
    <submittedName>
        <fullName evidence="2">Uncharacterized protein</fullName>
    </submittedName>
</protein>
<reference evidence="2" key="1">
    <citation type="journal article" date="2016" name="Ticks Tick Borne Dis.">
        <title>De novo assembly and annotation of the salivary gland transcriptome of Rhipicephalus appendiculatus male and female ticks during blood feeding.</title>
        <authorList>
            <person name="de Castro M.H."/>
            <person name="de Klerk D."/>
            <person name="Pienaar R."/>
            <person name="Latif A.A."/>
            <person name="Rees D.J."/>
            <person name="Mans B.J."/>
        </authorList>
    </citation>
    <scope>NUCLEOTIDE SEQUENCE</scope>
    <source>
        <tissue evidence="2">Salivary glands</tissue>
    </source>
</reference>
<feature type="chain" id="PRO_5007286762" evidence="1">
    <location>
        <begin position="38"/>
        <end position="218"/>
    </location>
</feature>
<evidence type="ECO:0000256" key="1">
    <source>
        <dbReference type="SAM" id="SignalP"/>
    </source>
</evidence>
<sequence length="218" mass="23795">MHAALHFTRTRLIMKCGQAFAYVCLSLVLVLPSIVNGDEDDSCTRCICYGGKTMCKLGNGKCMCKEDRMYFINSTECVTTIEDCDMHPDRSKYKPGCASCHCARDNDFCSVDERGCVCRDGNLYAFGDQCAETVDECMPVGPPGSGPDDSGVAARPPSYSSCMPCQCGNGRHSCPVAGSSCRCVNGRMVEPDRDVCAKDLKKCEFFQHSDRCATCRCP</sequence>
<name>A0A131Z643_RHIAP</name>
<keyword evidence="1" id="KW-0732">Signal</keyword>
<proteinExistence type="predicted"/>